<dbReference type="InParanoid" id="C0ND86"/>
<dbReference type="GeneID" id="69034099"/>
<dbReference type="RefSeq" id="XP_045292107.1">
    <property type="nucleotide sequence ID" value="XM_045428132.1"/>
</dbReference>
<protein>
    <submittedName>
        <fullName evidence="2">Zinc knuckle domain-containing protein</fullName>
    </submittedName>
</protein>
<evidence type="ECO:0000313" key="2">
    <source>
        <dbReference type="EMBL" id="EEH11627.1"/>
    </source>
</evidence>
<reference evidence="2" key="1">
    <citation type="submission" date="2009-02" db="EMBL/GenBank/DDBJ databases">
        <title>The Genome Sequence of Ajellomyces capsulatus strain G186AR.</title>
        <authorList>
            <consortium name="The Broad Institute Genome Sequencing Platform"/>
            <person name="Champion M."/>
            <person name="Cuomo C."/>
            <person name="Ma L.-J."/>
            <person name="Henn M.R."/>
            <person name="Sil A."/>
            <person name="Goldman B."/>
            <person name="Young S.K."/>
            <person name="Kodira C.D."/>
            <person name="Zeng Q."/>
            <person name="Koehrsen M."/>
            <person name="Alvarado L."/>
            <person name="Berlin A."/>
            <person name="Borenstein D."/>
            <person name="Chen Z."/>
            <person name="Engels R."/>
            <person name="Freedman E."/>
            <person name="Gellesch M."/>
            <person name="Goldberg J."/>
            <person name="Griggs A."/>
            <person name="Gujja S."/>
            <person name="Heiman D."/>
            <person name="Hepburn T."/>
            <person name="Howarth C."/>
            <person name="Jen D."/>
            <person name="Larson L."/>
            <person name="Lewis B."/>
            <person name="Mehta T."/>
            <person name="Park D."/>
            <person name="Pearson M."/>
            <person name="Roberts A."/>
            <person name="Saif S."/>
            <person name="Shea T."/>
            <person name="Shenoy N."/>
            <person name="Sisk P."/>
            <person name="Stolte C."/>
            <person name="Sykes S."/>
            <person name="Walk T."/>
            <person name="White J."/>
            <person name="Yandava C."/>
            <person name="Klein B."/>
            <person name="McEwen J.G."/>
            <person name="Puccia R."/>
            <person name="Goldman G.H."/>
            <person name="Felipe M.S."/>
            <person name="Nino-Vega G."/>
            <person name="San-Blas G."/>
            <person name="Taylor J."/>
            <person name="Mendoza L."/>
            <person name="Galagan J."/>
            <person name="Nusbaum C."/>
            <person name="Birren B."/>
        </authorList>
    </citation>
    <scope>NUCLEOTIDE SEQUENCE</scope>
    <source>
        <strain evidence="2">G186AR</strain>
    </source>
</reference>
<keyword evidence="3" id="KW-1185">Reference proteome</keyword>
<dbReference type="STRING" id="447093.C0ND86"/>
<sequence>MHLDQHSDHTYTQRQDGRLPHEISPAEVKDRVLKALRKNKPTEVAEIVGIGTTKTGYITKVVRPRFGIMVHRTPTREVAKITEENKLNNKEFKIVDIAWLKRRDSDLGASASLGIWFDDLEATERAIHDGMVFGHG</sequence>
<gene>
    <name evidence="2" type="ORF">HCBG_01082</name>
</gene>
<evidence type="ECO:0000256" key="1">
    <source>
        <dbReference type="SAM" id="MobiDB-lite"/>
    </source>
</evidence>
<evidence type="ECO:0000313" key="3">
    <source>
        <dbReference type="Proteomes" id="UP000001631"/>
    </source>
</evidence>
<accession>C0ND86</accession>
<proteinExistence type="predicted"/>
<feature type="region of interest" description="Disordered" evidence="1">
    <location>
        <begin position="1"/>
        <end position="24"/>
    </location>
</feature>
<dbReference type="VEuPathDB" id="FungiDB:I7I50_03127"/>
<feature type="compositionally biased region" description="Basic and acidic residues" evidence="1">
    <location>
        <begin position="1"/>
        <end position="21"/>
    </location>
</feature>
<dbReference type="HOGENOM" id="CLU_132174_0_0_1"/>
<dbReference type="AlphaFoldDB" id="C0ND86"/>
<name>C0ND86_AJECG</name>
<dbReference type="Proteomes" id="UP000001631">
    <property type="component" value="Unassembled WGS sequence"/>
</dbReference>
<dbReference type="EMBL" id="GG663363">
    <property type="protein sequence ID" value="EEH11627.1"/>
    <property type="molecule type" value="Genomic_DNA"/>
</dbReference>
<organism evidence="2 3">
    <name type="scientific">Ajellomyces capsulatus (strain G186AR / H82 / ATCC MYA-2454 / RMSCC 2432)</name>
    <name type="common">Darling's disease fungus</name>
    <name type="synonym">Histoplasma capsulatum</name>
    <dbReference type="NCBI Taxonomy" id="447093"/>
    <lineage>
        <taxon>Eukaryota</taxon>
        <taxon>Fungi</taxon>
        <taxon>Dikarya</taxon>
        <taxon>Ascomycota</taxon>
        <taxon>Pezizomycotina</taxon>
        <taxon>Eurotiomycetes</taxon>
        <taxon>Eurotiomycetidae</taxon>
        <taxon>Onygenales</taxon>
        <taxon>Ajellomycetaceae</taxon>
        <taxon>Histoplasma</taxon>
    </lineage>
</organism>